<protein>
    <submittedName>
        <fullName evidence="1">Uncharacterized protein</fullName>
    </submittedName>
</protein>
<keyword evidence="2" id="KW-1185">Reference proteome</keyword>
<organism evidence="1 2">
    <name type="scientific">Leptosphaeria maculans (strain JN3 / isolate v23.1.3 / race Av1-4-5-6-7-8)</name>
    <name type="common">Blackleg fungus</name>
    <name type="synonym">Phoma lingam</name>
    <dbReference type="NCBI Taxonomy" id="985895"/>
    <lineage>
        <taxon>Eukaryota</taxon>
        <taxon>Fungi</taxon>
        <taxon>Dikarya</taxon>
        <taxon>Ascomycota</taxon>
        <taxon>Pezizomycotina</taxon>
        <taxon>Dothideomycetes</taxon>
        <taxon>Pleosporomycetidae</taxon>
        <taxon>Pleosporales</taxon>
        <taxon>Pleosporineae</taxon>
        <taxon>Leptosphaeriaceae</taxon>
        <taxon>Plenodomus</taxon>
        <taxon>Plenodomus lingam/Leptosphaeria maculans species complex</taxon>
    </lineage>
</organism>
<accession>E5A737</accession>
<dbReference type="HOGENOM" id="CLU_2527891_0_0_1"/>
<name>E5A737_LEPMJ</name>
<gene>
    <name evidence="1" type="ORF">LEMA_uP086710.1</name>
</gene>
<dbReference type="AlphaFoldDB" id="E5A737"/>
<dbReference type="Proteomes" id="UP000002668">
    <property type="component" value="Genome"/>
</dbReference>
<dbReference type="EMBL" id="FP929136">
    <property type="protein sequence ID" value="CBX99432.1"/>
    <property type="molecule type" value="Genomic_DNA"/>
</dbReference>
<sequence>MLTLGLLRQIISVRLFEQSSGFREVGAGIAFSACARQCSAYSAFLIPIIVQTTHHILLLLPQTCPFLRFFTSLERFRVADMNKS</sequence>
<evidence type="ECO:0000313" key="2">
    <source>
        <dbReference type="Proteomes" id="UP000002668"/>
    </source>
</evidence>
<evidence type="ECO:0000313" key="1">
    <source>
        <dbReference type="EMBL" id="CBX99432.1"/>
    </source>
</evidence>
<reference evidence="2" key="1">
    <citation type="journal article" date="2011" name="Nat. Commun.">
        <title>Effector diversification within compartments of the Leptosphaeria maculans genome affected by Repeat-Induced Point mutations.</title>
        <authorList>
            <person name="Rouxel T."/>
            <person name="Grandaubert J."/>
            <person name="Hane J.K."/>
            <person name="Hoede C."/>
            <person name="van de Wouw A.P."/>
            <person name="Couloux A."/>
            <person name="Dominguez V."/>
            <person name="Anthouard V."/>
            <person name="Bally P."/>
            <person name="Bourras S."/>
            <person name="Cozijnsen A.J."/>
            <person name="Ciuffetti L.M."/>
            <person name="Degrave A."/>
            <person name="Dilmaghani A."/>
            <person name="Duret L."/>
            <person name="Fudal I."/>
            <person name="Goodwin S.B."/>
            <person name="Gout L."/>
            <person name="Glaser N."/>
            <person name="Linglin J."/>
            <person name="Kema G.H.J."/>
            <person name="Lapalu N."/>
            <person name="Lawrence C.B."/>
            <person name="May K."/>
            <person name="Meyer M."/>
            <person name="Ollivier B."/>
            <person name="Poulain J."/>
            <person name="Schoch C.L."/>
            <person name="Simon A."/>
            <person name="Spatafora J.W."/>
            <person name="Stachowiak A."/>
            <person name="Turgeon B.G."/>
            <person name="Tyler B.M."/>
            <person name="Vincent D."/>
            <person name="Weissenbach J."/>
            <person name="Amselem J."/>
            <person name="Quesneville H."/>
            <person name="Oliver R.P."/>
            <person name="Wincker P."/>
            <person name="Balesdent M.-H."/>
            <person name="Howlett B.J."/>
        </authorList>
    </citation>
    <scope>NUCLEOTIDE SEQUENCE [LARGE SCALE GENOMIC DNA]</scope>
    <source>
        <strain evidence="2">JN3 / isolate v23.1.3 / race Av1-4-5-6-7-8</strain>
    </source>
</reference>
<dbReference type="InParanoid" id="E5A737"/>
<dbReference type="VEuPathDB" id="FungiDB:LEMA_uP086710.1"/>
<proteinExistence type="predicted"/>